<proteinExistence type="predicted"/>
<sequence length="60" mass="5733">VARQLLGLRAGAGAGGEAPAATLRHTAEGDSQAGGGHPALQAVGAQYRGRAARQAGAGEA</sequence>
<name>A0A6J4SRK0_9ACTN</name>
<protein>
    <submittedName>
        <fullName evidence="1">Uncharacterized protein</fullName>
    </submittedName>
</protein>
<feature type="non-terminal residue" evidence="1">
    <location>
        <position position="60"/>
    </location>
</feature>
<organism evidence="1">
    <name type="scientific">uncultured Rubrobacteraceae bacterium</name>
    <dbReference type="NCBI Taxonomy" id="349277"/>
    <lineage>
        <taxon>Bacteria</taxon>
        <taxon>Bacillati</taxon>
        <taxon>Actinomycetota</taxon>
        <taxon>Rubrobacteria</taxon>
        <taxon>Rubrobacterales</taxon>
        <taxon>Rubrobacteraceae</taxon>
        <taxon>environmental samples</taxon>
    </lineage>
</organism>
<dbReference type="EMBL" id="CADCVK010000398">
    <property type="protein sequence ID" value="CAA9503395.1"/>
    <property type="molecule type" value="Genomic_DNA"/>
</dbReference>
<gene>
    <name evidence="1" type="ORF">AVDCRST_MAG12-2802</name>
</gene>
<dbReference type="AlphaFoldDB" id="A0A6J4SRK0"/>
<evidence type="ECO:0000313" key="1">
    <source>
        <dbReference type="EMBL" id="CAA9503395.1"/>
    </source>
</evidence>
<accession>A0A6J4SRK0</accession>
<feature type="non-terminal residue" evidence="1">
    <location>
        <position position="1"/>
    </location>
</feature>
<reference evidence="1" key="1">
    <citation type="submission" date="2020-02" db="EMBL/GenBank/DDBJ databases">
        <authorList>
            <person name="Meier V. D."/>
        </authorList>
    </citation>
    <scope>NUCLEOTIDE SEQUENCE</scope>
    <source>
        <strain evidence="1">AVDCRST_MAG12</strain>
    </source>
</reference>